<dbReference type="AlphaFoldDB" id="A0A6B0RKY7"/>
<accession>A0A6B0RKY7</accession>
<comment type="caution">
    <text evidence="2">The sequence shown here is derived from an EMBL/GenBank/DDBJ whole genome shotgun (WGS) entry which is preliminary data.</text>
</comment>
<evidence type="ECO:0000256" key="1">
    <source>
        <dbReference type="SAM" id="MobiDB-lite"/>
    </source>
</evidence>
<dbReference type="Proteomes" id="UP000322234">
    <property type="component" value="Unassembled WGS sequence"/>
</dbReference>
<proteinExistence type="predicted"/>
<organism evidence="2 3">
    <name type="scientific">Bos mutus</name>
    <name type="common">wild yak</name>
    <dbReference type="NCBI Taxonomy" id="72004"/>
    <lineage>
        <taxon>Eukaryota</taxon>
        <taxon>Metazoa</taxon>
        <taxon>Chordata</taxon>
        <taxon>Craniata</taxon>
        <taxon>Vertebrata</taxon>
        <taxon>Euteleostomi</taxon>
        <taxon>Mammalia</taxon>
        <taxon>Eutheria</taxon>
        <taxon>Laurasiatheria</taxon>
        <taxon>Artiodactyla</taxon>
        <taxon>Ruminantia</taxon>
        <taxon>Pecora</taxon>
        <taxon>Bovidae</taxon>
        <taxon>Bovinae</taxon>
        <taxon>Bos</taxon>
    </lineage>
</organism>
<protein>
    <submittedName>
        <fullName evidence="2">Uncharacterized protein</fullName>
    </submittedName>
</protein>
<sequence length="61" mass="6498">MEPGAPVWPLLRGVRAGGRNHHPQKASSAGSLRGGRPKRRWPPLPAVGAAQANLARKRGRS</sequence>
<feature type="region of interest" description="Disordered" evidence="1">
    <location>
        <begin position="1"/>
        <end position="61"/>
    </location>
</feature>
<dbReference type="EMBL" id="VBQZ03000058">
    <property type="protein sequence ID" value="MXQ89681.1"/>
    <property type="molecule type" value="Genomic_DNA"/>
</dbReference>
<evidence type="ECO:0000313" key="3">
    <source>
        <dbReference type="Proteomes" id="UP000322234"/>
    </source>
</evidence>
<reference evidence="2" key="1">
    <citation type="submission" date="2019-10" db="EMBL/GenBank/DDBJ databases">
        <title>The sequence and de novo assembly of the wild yak genome.</title>
        <authorList>
            <person name="Liu Y."/>
        </authorList>
    </citation>
    <scope>NUCLEOTIDE SEQUENCE [LARGE SCALE GENOMIC DNA]</scope>
    <source>
        <strain evidence="2">WY2019</strain>
    </source>
</reference>
<name>A0A6B0RKY7_9CETA</name>
<evidence type="ECO:0000313" key="2">
    <source>
        <dbReference type="EMBL" id="MXQ89681.1"/>
    </source>
</evidence>
<keyword evidence="3" id="KW-1185">Reference proteome</keyword>
<gene>
    <name evidence="2" type="ORF">E5288_WYG011488</name>
</gene>